<dbReference type="EMBL" id="JRAK01000144">
    <property type="protein sequence ID" value="KGN84499.1"/>
    <property type="molecule type" value="Genomic_DNA"/>
</dbReference>
<evidence type="ECO:0000313" key="1">
    <source>
        <dbReference type="EMBL" id="KGN84499.1"/>
    </source>
</evidence>
<dbReference type="GO" id="GO:0000287">
    <property type="term" value="F:magnesium ion binding"/>
    <property type="evidence" value="ECO:0007669"/>
    <property type="project" value="InterPro"/>
</dbReference>
<reference evidence="1 2" key="1">
    <citation type="submission" date="2014-08" db="EMBL/GenBank/DDBJ databases">
        <title>Porphyromonas gulae strain:COT-052_OH3439 Genome sequencing.</title>
        <authorList>
            <person name="Wallis C."/>
            <person name="Deusch O."/>
            <person name="O'Flynn C."/>
            <person name="Davis I."/>
            <person name="Jospin G."/>
            <person name="Darling A.E."/>
            <person name="Coil D.A."/>
            <person name="Alexiev A."/>
            <person name="Horsfall A."/>
            <person name="Kirkwood N."/>
            <person name="Harris S."/>
            <person name="Eisen J.A."/>
        </authorList>
    </citation>
    <scope>NUCLEOTIDE SEQUENCE [LARGE SCALE GENOMIC DNA]</scope>
    <source>
        <strain evidence="2">COT-052 OH3439</strain>
    </source>
</reference>
<name>A0A0A2GWK5_9PORP</name>
<accession>A0A0A2GWK5</accession>
<sequence>MGQIKLEYRVEKITVPIQTIIGEFEYGSTFALYPSHESVMPSGMGELKWIQYHYSGSLLEVWIDDSFWEMDFFFEKFMTLCLHNLSDFGNICLDKIDISSSKLKDILFHGEKSIITTPLIGTIFKPYYHQTVEEKISQAERFVDLGFNVFKNDECYFLPKEKLAKEVYNIHKAIGNDAYFVPNISSVVTDIDFMKELIEMGTSIFMVDYLISGLSSIYKLKQSFPEITIWGHRIGYQAIKSSISMDALCTLGQLAGIDFLHVGTPVSEAILDCKCLVNRQKMYNSRFRPVFTKTTPDVLKELLPIFGSSAIYLACGYFRTQNGSIDWNRVIHWKSFF</sequence>
<dbReference type="RefSeq" id="WP_018964957.1">
    <property type="nucleotide sequence ID" value="NZ_JRAK01000144.1"/>
</dbReference>
<dbReference type="InterPro" id="IPR036376">
    <property type="entry name" value="RuBisCO_lsu_C_sf"/>
</dbReference>
<organism evidence="1 2">
    <name type="scientific">Porphyromonas gulae</name>
    <dbReference type="NCBI Taxonomy" id="111105"/>
    <lineage>
        <taxon>Bacteria</taxon>
        <taxon>Pseudomonadati</taxon>
        <taxon>Bacteroidota</taxon>
        <taxon>Bacteroidia</taxon>
        <taxon>Bacteroidales</taxon>
        <taxon>Porphyromonadaceae</taxon>
        <taxon>Porphyromonas</taxon>
    </lineage>
</organism>
<dbReference type="AlphaFoldDB" id="A0A0A2GWK5"/>
<evidence type="ECO:0000313" key="2">
    <source>
        <dbReference type="Proteomes" id="UP000030146"/>
    </source>
</evidence>
<proteinExistence type="predicted"/>
<dbReference type="Proteomes" id="UP000030146">
    <property type="component" value="Unassembled WGS sequence"/>
</dbReference>
<gene>
    <name evidence="1" type="ORF">HR15_10960</name>
</gene>
<keyword evidence="2" id="KW-1185">Reference proteome</keyword>
<comment type="caution">
    <text evidence="1">The sequence shown here is derived from an EMBL/GenBank/DDBJ whole genome shotgun (WGS) entry which is preliminary data.</text>
</comment>
<dbReference type="SUPFAM" id="SSF51649">
    <property type="entry name" value="RuBisCo, C-terminal domain"/>
    <property type="match status" value="1"/>
</dbReference>
<protein>
    <submittedName>
        <fullName evidence="1">Ribulose 1,5-bisphosphate carboxylase</fullName>
    </submittedName>
</protein>
<dbReference type="Gene3D" id="3.20.20.110">
    <property type="entry name" value="Ribulose bisphosphate carboxylase, large subunit, C-terminal domain"/>
    <property type="match status" value="1"/>
</dbReference>